<sequence length="316" mass="35265">MKALWHLSLIISLLHRGVGAARQVPSRFPDSVNLKWAAKDYVIKDPNWLKMIFPLICIKKDNRAPGLAPYTYYNNTCLTANANGRLWGSLAASPGLAVMEPNSGTLPRTGMWLGIMDVNEVKTGGNTQGGGPERNTFVIANSLVGLPNKPRCLTWQNKEGGNKPDMDLLEQQSVGFGEAFGAQSSSLWSGRVVLEECSYIKNWTYPLDFSKISDNQKFWVTKEEGDTFNESLVSSVRRRIMPKLPAVKDPWALCLNRFGIFDSWEFGRKPDYFEALSRGTIDRTTIGWGCSPQRWTLVGTTAVSPDSRKDNYSFGK</sequence>
<accession>A0AAN8RLP2</accession>
<keyword evidence="1" id="KW-0732">Signal</keyword>
<feature type="chain" id="PRO_5042832960" evidence="1">
    <location>
        <begin position="21"/>
        <end position="316"/>
    </location>
</feature>
<dbReference type="AlphaFoldDB" id="A0AAN8RLP2"/>
<evidence type="ECO:0000313" key="3">
    <source>
        <dbReference type="Proteomes" id="UP001313282"/>
    </source>
</evidence>
<gene>
    <name evidence="2" type="ORF">TWF718_009789</name>
</gene>
<feature type="signal peptide" evidence="1">
    <location>
        <begin position="1"/>
        <end position="20"/>
    </location>
</feature>
<proteinExistence type="predicted"/>
<reference evidence="2 3" key="1">
    <citation type="submission" date="2019-10" db="EMBL/GenBank/DDBJ databases">
        <authorList>
            <person name="Palmer J.M."/>
        </authorList>
    </citation>
    <scope>NUCLEOTIDE SEQUENCE [LARGE SCALE GENOMIC DNA]</scope>
    <source>
        <strain evidence="2 3">TWF718</strain>
    </source>
</reference>
<name>A0AAN8RLP2_9PEZI</name>
<protein>
    <submittedName>
        <fullName evidence="2">Uncharacterized protein</fullName>
    </submittedName>
</protein>
<evidence type="ECO:0000256" key="1">
    <source>
        <dbReference type="SAM" id="SignalP"/>
    </source>
</evidence>
<dbReference type="EMBL" id="JAVHNR010000007">
    <property type="protein sequence ID" value="KAK6337003.1"/>
    <property type="molecule type" value="Genomic_DNA"/>
</dbReference>
<keyword evidence="3" id="KW-1185">Reference proteome</keyword>
<comment type="caution">
    <text evidence="2">The sequence shown here is derived from an EMBL/GenBank/DDBJ whole genome shotgun (WGS) entry which is preliminary data.</text>
</comment>
<organism evidence="2 3">
    <name type="scientific">Orbilia javanica</name>
    <dbReference type="NCBI Taxonomy" id="47235"/>
    <lineage>
        <taxon>Eukaryota</taxon>
        <taxon>Fungi</taxon>
        <taxon>Dikarya</taxon>
        <taxon>Ascomycota</taxon>
        <taxon>Pezizomycotina</taxon>
        <taxon>Orbiliomycetes</taxon>
        <taxon>Orbiliales</taxon>
        <taxon>Orbiliaceae</taxon>
        <taxon>Orbilia</taxon>
    </lineage>
</organism>
<evidence type="ECO:0000313" key="2">
    <source>
        <dbReference type="EMBL" id="KAK6337003.1"/>
    </source>
</evidence>
<dbReference type="Proteomes" id="UP001313282">
    <property type="component" value="Unassembled WGS sequence"/>
</dbReference>